<gene>
    <name evidence="1" type="ordered locus">SPH_0573</name>
</gene>
<sequence length="128" mass="15617">MRYFNLILKEGHLKRSLFERRKFILIPRMQVSYNLHPIIIGIRIIQLPYLQPMTITRWQLTNHLLIVLQLQDQRVIFLRLDCMCTPYKRKTQSHNKEDTTNHFLHFLHCHQWLLSLLLKQVDPHLCCF</sequence>
<evidence type="ECO:0000313" key="2">
    <source>
        <dbReference type="Proteomes" id="UP000002163"/>
    </source>
</evidence>
<reference evidence="2" key="1">
    <citation type="journal article" date="2010" name="Genome Biol.">
        <title>Structure and dynamics of the pan-genome of Streptococcus pneumoniae and closely related species.</title>
        <authorList>
            <person name="Donati C."/>
            <person name="Hiller N.L."/>
            <person name="Tettelin H."/>
            <person name="Muzzi A."/>
            <person name="Croucher N.J."/>
            <person name="Angiuoli S.V."/>
            <person name="Oggioni M."/>
            <person name="Dunning Hotopp J.C."/>
            <person name="Hu F.Z."/>
            <person name="Riley D.R."/>
            <person name="Covacci A."/>
            <person name="Mitchell T.J."/>
            <person name="Bentley S.D."/>
            <person name="Kilian M."/>
            <person name="Ehrlich G.D."/>
            <person name="Rappuoli R."/>
            <person name="Moxon E.R."/>
            <person name="Masignani V."/>
        </authorList>
    </citation>
    <scope>NUCLEOTIDE SEQUENCE [LARGE SCALE GENOMIC DNA]</scope>
    <source>
        <strain evidence="2">Hungary19A-6</strain>
    </source>
</reference>
<accession>B1I9Q5</accession>
<dbReference type="AlphaFoldDB" id="B1I9Q5"/>
<protein>
    <submittedName>
        <fullName evidence="1">Uncharacterized protein</fullName>
    </submittedName>
</protein>
<proteinExistence type="predicted"/>
<organism evidence="1 2">
    <name type="scientific">Streptococcus pneumoniae (strain Hungary19A-6)</name>
    <dbReference type="NCBI Taxonomy" id="487214"/>
    <lineage>
        <taxon>Bacteria</taxon>
        <taxon>Bacillati</taxon>
        <taxon>Bacillota</taxon>
        <taxon>Bacilli</taxon>
        <taxon>Lactobacillales</taxon>
        <taxon>Streptococcaceae</taxon>
        <taxon>Streptococcus</taxon>
    </lineage>
</organism>
<dbReference type="EMBL" id="CP000936">
    <property type="protein sequence ID" value="ACA37160.1"/>
    <property type="molecule type" value="Genomic_DNA"/>
</dbReference>
<dbReference type="HOGENOM" id="CLU_160744_0_0_9"/>
<evidence type="ECO:0000313" key="1">
    <source>
        <dbReference type="EMBL" id="ACA37160.1"/>
    </source>
</evidence>
<dbReference type="Proteomes" id="UP000002163">
    <property type="component" value="Chromosome"/>
</dbReference>
<dbReference type="KEGG" id="spv:SPH_0573"/>
<name>B1I9Q5_STRPI</name>